<dbReference type="NCBIfam" id="TIGR01520">
    <property type="entry name" value="FruBisAldo_II_A"/>
    <property type="match status" value="1"/>
</dbReference>
<evidence type="ECO:0000256" key="4">
    <source>
        <dbReference type="ARBA" id="ARBA00013068"/>
    </source>
</evidence>
<dbReference type="Pfam" id="PF01116">
    <property type="entry name" value="F_bP_aldolase"/>
    <property type="match status" value="1"/>
</dbReference>
<keyword evidence="11" id="KW-1185">Reference proteome</keyword>
<protein>
    <recommendedName>
        <fullName evidence="4 9">Fructose-bisphosphate aldolase</fullName>
        <shortName evidence="9">FBP aldolase</shortName>
        <ecNumber evidence="4 9">4.1.2.13</ecNumber>
    </recommendedName>
</protein>
<organism evidence="10 11">
    <name type="scientific">Jejudonia soesokkakensis</name>
    <dbReference type="NCBI Taxonomy" id="1323432"/>
    <lineage>
        <taxon>Bacteria</taxon>
        <taxon>Pseudomonadati</taxon>
        <taxon>Bacteroidota</taxon>
        <taxon>Flavobacteriia</taxon>
        <taxon>Flavobacteriales</taxon>
        <taxon>Flavobacteriaceae</taxon>
        <taxon>Jejudonia</taxon>
    </lineage>
</organism>
<dbReference type="EMBL" id="JBHTBN010000003">
    <property type="protein sequence ID" value="MFC7357721.1"/>
    <property type="molecule type" value="Genomic_DNA"/>
</dbReference>
<gene>
    <name evidence="10" type="primary">fbaA</name>
    <name evidence="10" type="ORF">ACFQO1_08485</name>
</gene>
<comment type="caution">
    <text evidence="10">The sequence shown here is derived from an EMBL/GenBank/DDBJ whole genome shotgun (WGS) entry which is preliminary data.</text>
</comment>
<dbReference type="PROSITE" id="PS00806">
    <property type="entry name" value="ALDOLASE_CLASS_II_2"/>
    <property type="match status" value="1"/>
</dbReference>
<keyword evidence="8 9" id="KW-0456">Lyase</keyword>
<comment type="cofactor">
    <cofactor evidence="9">
        <name>Zn(2+)</name>
        <dbReference type="ChEBI" id="CHEBI:29105"/>
    </cofactor>
    <text evidence="9">Binds 2 Zn(2+) ions per subunit. One is catalytic and the other provides a structural contribution.</text>
</comment>
<keyword evidence="5 9" id="KW-0479">Metal-binding</keyword>
<dbReference type="PIRSF" id="PIRSF001359">
    <property type="entry name" value="F_bP_aldolase_II"/>
    <property type="match status" value="1"/>
</dbReference>
<dbReference type="InterPro" id="IPR013785">
    <property type="entry name" value="Aldolase_TIM"/>
</dbReference>
<dbReference type="InterPro" id="IPR006411">
    <property type="entry name" value="Fruct_bisP_bact"/>
</dbReference>
<dbReference type="Proteomes" id="UP001596415">
    <property type="component" value="Unassembled WGS sequence"/>
</dbReference>
<reference evidence="11" key="1">
    <citation type="journal article" date="2019" name="Int. J. Syst. Evol. Microbiol.">
        <title>The Global Catalogue of Microorganisms (GCM) 10K type strain sequencing project: providing services to taxonomists for standard genome sequencing and annotation.</title>
        <authorList>
            <consortium name="The Broad Institute Genomics Platform"/>
            <consortium name="The Broad Institute Genome Sequencing Center for Infectious Disease"/>
            <person name="Wu L."/>
            <person name="Ma J."/>
        </authorList>
    </citation>
    <scope>NUCLEOTIDE SEQUENCE [LARGE SCALE GENOMIC DNA]</scope>
    <source>
        <strain evidence="11">CGMCC 1.16306</strain>
    </source>
</reference>
<evidence type="ECO:0000256" key="2">
    <source>
        <dbReference type="ARBA" id="ARBA00004714"/>
    </source>
</evidence>
<evidence type="ECO:0000256" key="7">
    <source>
        <dbReference type="ARBA" id="ARBA00023152"/>
    </source>
</evidence>
<keyword evidence="6 9" id="KW-0862">Zinc</keyword>
<sequence>MSHNIQPGVATGRNVQEIHQLAKQKGFAMPAVNVTGSTTVNTVMETAAEVNAPVIIQFSNGGAHFNAGKGLSNTNEKAAIAGGIAGAKHIHEMAKVYGATVILHTDHCAKKLLPWIDGLLDASEKYYKQHGHSLYSSHMIDLSEEPLEENIEICKRYLERMSKMGMTLEIELGITGGEEDGVDNTDVDSSKLYTQPEEVSYAYEELLKVSDQFTIAAAFGNVHGVYKPGNVKLTPIILKNSQEYVQKKFGTGHNPIDFVFHGGSGSTVDEIREAIGYGVVKMNIDTDLQFAYNEGVRDYMETNIEYLRTQIGNPEGNELPNKKYYDPRKWLREGELTFKSRLKKAFEDLNNINTL</sequence>
<name>A0ABW2MS63_9FLAO</name>
<dbReference type="GO" id="GO:0004332">
    <property type="term" value="F:fructose-bisphosphate aldolase activity"/>
    <property type="evidence" value="ECO:0007669"/>
    <property type="project" value="UniProtKB-EC"/>
</dbReference>
<proteinExistence type="inferred from homology"/>
<comment type="similarity">
    <text evidence="3 9">Belongs to the class II fructose-bisphosphate aldolase family.</text>
</comment>
<dbReference type="SUPFAM" id="SSF51569">
    <property type="entry name" value="Aldolase"/>
    <property type="match status" value="1"/>
</dbReference>
<dbReference type="PANTHER" id="PTHR30559">
    <property type="entry name" value="FRUCTOSE-BISPHOSPHATE ALDOLASE CLASS 2"/>
    <property type="match status" value="1"/>
</dbReference>
<keyword evidence="7 9" id="KW-0324">Glycolysis</keyword>
<comment type="catalytic activity">
    <reaction evidence="1 9">
        <text>beta-D-fructose 1,6-bisphosphate = D-glyceraldehyde 3-phosphate + dihydroxyacetone phosphate</text>
        <dbReference type="Rhea" id="RHEA:14729"/>
        <dbReference type="ChEBI" id="CHEBI:32966"/>
        <dbReference type="ChEBI" id="CHEBI:57642"/>
        <dbReference type="ChEBI" id="CHEBI:59776"/>
        <dbReference type="EC" id="4.1.2.13"/>
    </reaction>
</comment>
<evidence type="ECO:0000256" key="6">
    <source>
        <dbReference type="ARBA" id="ARBA00022833"/>
    </source>
</evidence>
<dbReference type="NCBIfam" id="TIGR00167">
    <property type="entry name" value="cbbA"/>
    <property type="match status" value="1"/>
</dbReference>
<evidence type="ECO:0000256" key="8">
    <source>
        <dbReference type="ARBA" id="ARBA00023239"/>
    </source>
</evidence>
<evidence type="ECO:0000256" key="3">
    <source>
        <dbReference type="ARBA" id="ARBA00005812"/>
    </source>
</evidence>
<evidence type="ECO:0000313" key="10">
    <source>
        <dbReference type="EMBL" id="MFC7357721.1"/>
    </source>
</evidence>
<dbReference type="EC" id="4.1.2.13" evidence="4 9"/>
<dbReference type="PANTHER" id="PTHR30559:SF0">
    <property type="entry name" value="FRUCTOSE-BISPHOSPHATE ALDOLASE"/>
    <property type="match status" value="1"/>
</dbReference>
<dbReference type="InterPro" id="IPR000771">
    <property type="entry name" value="FBA_II"/>
</dbReference>
<evidence type="ECO:0000256" key="5">
    <source>
        <dbReference type="ARBA" id="ARBA00022723"/>
    </source>
</evidence>
<evidence type="ECO:0000256" key="9">
    <source>
        <dbReference type="RuleBase" id="RU366023"/>
    </source>
</evidence>
<evidence type="ECO:0000256" key="1">
    <source>
        <dbReference type="ARBA" id="ARBA00000441"/>
    </source>
</evidence>
<dbReference type="RefSeq" id="WP_380217571.1">
    <property type="nucleotide sequence ID" value="NZ_JBHTBN010000003.1"/>
</dbReference>
<evidence type="ECO:0000313" key="11">
    <source>
        <dbReference type="Proteomes" id="UP001596415"/>
    </source>
</evidence>
<comment type="function">
    <text evidence="9">Catalyzes the aldol condensation of dihydroxyacetone phosphate (DHAP or glycerone-phosphate) with glyceraldehyde 3-phosphate (G3P) to form fructose 1,6-bisphosphate (FBP) in gluconeogenesis and the reverse reaction in glycolysis.</text>
</comment>
<comment type="pathway">
    <text evidence="2 9">Carbohydrate degradation; glycolysis; D-glyceraldehyde 3-phosphate and glycerone phosphate from D-glucose: step 4/4.</text>
</comment>
<dbReference type="NCBIfam" id="NF006628">
    <property type="entry name" value="PRK09197.1"/>
    <property type="match status" value="1"/>
</dbReference>
<accession>A0ABW2MS63</accession>
<dbReference type="Gene3D" id="3.20.20.70">
    <property type="entry name" value="Aldolase class I"/>
    <property type="match status" value="1"/>
</dbReference>
<dbReference type="CDD" id="cd00946">
    <property type="entry name" value="FBP_aldolase_IIA"/>
    <property type="match status" value="1"/>
</dbReference>